<dbReference type="AlphaFoldDB" id="A0ABD0XDI3"/>
<feature type="disulfide bond" evidence="23">
    <location>
        <begin position="251"/>
        <end position="269"/>
    </location>
</feature>
<dbReference type="InterPro" id="IPR000859">
    <property type="entry name" value="CUB_dom"/>
</dbReference>
<dbReference type="InterPro" id="IPR024175">
    <property type="entry name" value="Pept_S1A_C1r/C1S/mannan-bd"/>
</dbReference>
<evidence type="ECO:0000256" key="16">
    <source>
        <dbReference type="ARBA" id="ARBA00022859"/>
    </source>
</evidence>
<evidence type="ECO:0000256" key="29">
    <source>
        <dbReference type="SAM" id="SignalP"/>
    </source>
</evidence>
<feature type="disulfide bond" description="Interchain (between heavy and light chains)" evidence="23">
    <location>
        <begin position="443"/>
        <end position="568"/>
    </location>
</feature>
<feature type="disulfide bond" evidence="23">
    <location>
        <begin position="338"/>
        <end position="371"/>
    </location>
</feature>
<dbReference type="InterPro" id="IPR035976">
    <property type="entry name" value="Sushi/SCR/CCP_sf"/>
</dbReference>
<dbReference type="PROSITE" id="PS01180">
    <property type="entry name" value="CUB"/>
    <property type="match status" value="2"/>
</dbReference>
<feature type="disulfide bond" evidence="23">
    <location>
        <begin position="174"/>
        <end position="187"/>
    </location>
</feature>
<keyword evidence="9 27" id="KW-0768">Sushi</keyword>
<dbReference type="InterPro" id="IPR001254">
    <property type="entry name" value="Trypsin_dom"/>
</dbReference>
<feature type="modified residue" description="Phosphoserine; by CK2" evidence="24">
    <location>
        <position position="204"/>
    </location>
</feature>
<dbReference type="PROSITE" id="PS01186">
    <property type="entry name" value="EGF_2"/>
    <property type="match status" value="1"/>
</dbReference>
<comment type="caution">
    <text evidence="33">The sequence shown here is derived from an EMBL/GenBank/DDBJ whole genome shotgun (WGS) entry which is preliminary data.</text>
</comment>
<dbReference type="PROSITE" id="PS50923">
    <property type="entry name" value="SUSHI"/>
    <property type="match status" value="2"/>
</dbReference>
<organism evidence="33 34">
    <name type="scientific">Umbra pygmaea</name>
    <name type="common">Eastern mudminnow</name>
    <dbReference type="NCBI Taxonomy" id="75934"/>
    <lineage>
        <taxon>Eukaryota</taxon>
        <taxon>Metazoa</taxon>
        <taxon>Chordata</taxon>
        <taxon>Craniata</taxon>
        <taxon>Vertebrata</taxon>
        <taxon>Euteleostomi</taxon>
        <taxon>Actinopterygii</taxon>
        <taxon>Neopterygii</taxon>
        <taxon>Teleostei</taxon>
        <taxon>Protacanthopterygii</taxon>
        <taxon>Esociformes</taxon>
        <taxon>Umbridae</taxon>
        <taxon>Umbra</taxon>
    </lineage>
</organism>
<feature type="disulfide bond" evidence="23">
    <location>
        <begin position="310"/>
        <end position="358"/>
    </location>
</feature>
<keyword evidence="8" id="KW-0399">Innate immunity</keyword>
<evidence type="ECO:0000256" key="17">
    <source>
        <dbReference type="ARBA" id="ARBA00022875"/>
    </source>
</evidence>
<dbReference type="FunFam" id="2.40.10.10:FF:000068">
    <property type="entry name" value="transmembrane protease serine 2"/>
    <property type="match status" value="1"/>
</dbReference>
<feature type="domain" description="CUB" evidence="30">
    <location>
        <begin position="18"/>
        <end position="141"/>
    </location>
</feature>
<comment type="function">
    <text evidence="21">Serine protease component of the complement C1 complex, a multiprotein complex that initiates the classical pathway of the complement system, a cascade of proteins that leads to phagocytosis and breakdown of pathogens and signaling that strengthens the adaptive immune system. C1R catalyzes the first enzymatic step in the classical complement pathway: it is activated by the C1Q subcomplex of the C1 complex, which associates with IgG or IgM immunoglobulins complexed with antigens to form antigen-antibody complexes on the surface of pathogens. Immunoglobulin-binding promotes the autocatalytic cleavage and activation of C1R. Activated C1R then cleaves and activates C1S, the second protease of the classical complement pathway. It is unclear if C1R activates C1S within single, strained C1 complexes or between neighboring C1 complexes on surfaces.</text>
</comment>
<dbReference type="Pfam" id="PF00084">
    <property type="entry name" value="Sushi"/>
    <property type="match status" value="2"/>
</dbReference>
<feature type="disulfide bond" evidence="23">
    <location>
        <begin position="159"/>
        <end position="172"/>
    </location>
</feature>
<feature type="region of interest" description="Disordered" evidence="28">
    <location>
        <begin position="637"/>
        <end position="664"/>
    </location>
</feature>
<evidence type="ECO:0000256" key="11">
    <source>
        <dbReference type="ARBA" id="ARBA00022723"/>
    </source>
</evidence>
<dbReference type="Gene3D" id="2.40.10.10">
    <property type="entry name" value="Trypsin-like serine proteases"/>
    <property type="match status" value="1"/>
</dbReference>
<evidence type="ECO:0000256" key="5">
    <source>
        <dbReference type="ARBA" id="ARBA00022525"/>
    </source>
</evidence>
<dbReference type="FunFam" id="2.10.70.10:FF:000016">
    <property type="entry name" value="Mannan-binding lectin serine protease 1"/>
    <property type="match status" value="1"/>
</dbReference>
<dbReference type="SUPFAM" id="SSF49854">
    <property type="entry name" value="Spermadhesin, CUB domain"/>
    <property type="match status" value="2"/>
</dbReference>
<evidence type="ECO:0000256" key="20">
    <source>
        <dbReference type="ARBA" id="ARBA00023278"/>
    </source>
</evidence>
<keyword evidence="11 25" id="KW-0479">Metal-binding</keyword>
<dbReference type="GO" id="GO:0006508">
    <property type="term" value="P:proteolysis"/>
    <property type="evidence" value="ECO:0007669"/>
    <property type="project" value="UniProtKB-KW"/>
</dbReference>
<keyword evidence="20 24" id="KW-0379">Hydroxylation</keyword>
<feature type="compositionally biased region" description="Basic residues" evidence="28">
    <location>
        <begin position="649"/>
        <end position="664"/>
    </location>
</feature>
<evidence type="ECO:0000256" key="15">
    <source>
        <dbReference type="ARBA" id="ARBA00022825"/>
    </source>
</evidence>
<feature type="disulfide bond" evidence="23">
    <location>
        <begin position="146"/>
        <end position="163"/>
    </location>
</feature>
<keyword evidence="13" id="KW-0378">Hydrolase</keyword>
<dbReference type="SUPFAM" id="SSF57535">
    <property type="entry name" value="Complement control module/SCR domain"/>
    <property type="match status" value="2"/>
</dbReference>
<keyword evidence="34" id="KW-1185">Reference proteome</keyword>
<evidence type="ECO:0000256" key="8">
    <source>
        <dbReference type="ARBA" id="ARBA00022588"/>
    </source>
</evidence>
<sequence>MDWIHLFIWLLSLSVCKCWRLARSLTTLHGEVQSQDFPQPYPAGLSQEWVLSVPEGYQVQLSFTHLDIEPSANCYYDSLTVLYNQKILGKFCGQENSADGHHPGNQPILSPGNSLTLVFQTDDTNPDQKQHLGFSAHYQAKDIDECSSPVSEDGSGPVCSQLCHNTLGSYMCSCRHGYELRPDQRTCVLSCGGGIFDEHEGTLSSPGYPDPSPHGLACQYVISVEPGFVVTLNFSDSFHIESIDTENGPSCLYHWLLVSIPDKEPQKKCGGNSPGLVPTNSNTVQLDYHTDWAGLSKGWSLHYTTQRVRCTSPSSVMNGRVTPNFPQYFYRDYIQVRCNDGYKLMMDGREVQSYASMCQSSGEWHLALPECQIIDCGEPEPLLNGGVSTVSGSQNQYTSTIQYHCNEPFYSLFGGTGSYTCTKDREWRDSLGKLGIPSCIPVCGKPTVPISGFQRIMGGVKAPNNSIPWQVLLSVEGRGGAMVIGDHWIMTAAHNLFKDGNLVNKEKVRVFVGDNDANKLVNDPPLSIASIHPHPEYKNPKSTDYNNDIALIKLQQPITFHAAIMPLCLPPEDAKYNSGQIGMVSGFGTQEEGFIANELSIGGIVDPLPILTSERHCHSERLFLYPIMLPNDLHCKKGVSTNTKSERKAGRRPRGRPRTSLRLS</sequence>
<dbReference type="SUPFAM" id="SSF57196">
    <property type="entry name" value="EGF/Laminin"/>
    <property type="match status" value="1"/>
</dbReference>
<dbReference type="InterPro" id="IPR018097">
    <property type="entry name" value="EGF_Ca-bd_CS"/>
</dbReference>
<dbReference type="InterPro" id="IPR001881">
    <property type="entry name" value="EGF-like_Ca-bd_dom"/>
</dbReference>
<feature type="chain" id="PRO_5044854201" description="complement subcomponent C1r" evidence="29">
    <location>
        <begin position="19"/>
        <end position="664"/>
    </location>
</feature>
<dbReference type="CDD" id="cd00033">
    <property type="entry name" value="CCP"/>
    <property type="match status" value="1"/>
</dbReference>
<feature type="disulfide bond" evidence="23">
    <location>
        <begin position="376"/>
        <end position="421"/>
    </location>
</feature>
<feature type="domain" description="Peptidase S1" evidence="31">
    <location>
        <begin position="456"/>
        <end position="664"/>
    </location>
</feature>
<proteinExistence type="predicted"/>
<evidence type="ECO:0000256" key="10">
    <source>
        <dbReference type="ARBA" id="ARBA00022670"/>
    </source>
</evidence>
<evidence type="ECO:0000313" key="33">
    <source>
        <dbReference type="EMBL" id="KAL0985107.1"/>
    </source>
</evidence>
<keyword evidence="15" id="KW-0720">Serine protease</keyword>
<evidence type="ECO:0000256" key="18">
    <source>
        <dbReference type="ARBA" id="ARBA00023157"/>
    </source>
</evidence>
<dbReference type="GO" id="GO:0046872">
    <property type="term" value="F:metal ion binding"/>
    <property type="evidence" value="ECO:0007669"/>
    <property type="project" value="UniProtKB-KW"/>
</dbReference>
<evidence type="ECO:0000256" key="12">
    <source>
        <dbReference type="ARBA" id="ARBA00022737"/>
    </source>
</evidence>
<keyword evidence="14" id="KW-0068">Autocatalytic cleavage</keyword>
<keyword evidence="6" id="KW-0245">EGF-like domain</keyword>
<dbReference type="PROSITE" id="PS50240">
    <property type="entry name" value="TRYPSIN_DOM"/>
    <property type="match status" value="1"/>
</dbReference>
<comment type="subunit">
    <text evidence="22">Core component of the complement C1 complex, a calcium-dependent complex composed of 1 molecule of the C1Q subcomplex, 2 molecules of C1R and 2 molecules of C1S. The C1Q subcomplex is composed 18 subunits: 3 chains of C1QA, C1QB, and C1QC trimerize to form 6 collagen-like triple helices connected to six globular ligand-recognition modules. Within the C1 complex, C1R is a dimer of identical chains, each of which is activated by cleavage into two chains, heavy and light, connected by disulfide bonds.</text>
</comment>
<evidence type="ECO:0000256" key="24">
    <source>
        <dbReference type="PIRSR" id="PIRSR001155-3"/>
    </source>
</evidence>
<evidence type="ECO:0000256" key="2">
    <source>
        <dbReference type="ARBA" id="ARBA00004241"/>
    </source>
</evidence>
<feature type="domain" description="Sushi" evidence="32">
    <location>
        <begin position="374"/>
        <end position="441"/>
    </location>
</feature>
<dbReference type="InterPro" id="IPR043504">
    <property type="entry name" value="Peptidase_S1_PA_chymotrypsin"/>
</dbReference>
<evidence type="ECO:0000256" key="1">
    <source>
        <dbReference type="ARBA" id="ARBA00001057"/>
    </source>
</evidence>
<dbReference type="FunFam" id="2.10.25.10:FF:000059">
    <property type="entry name" value="Mannan-binding lectin serine protease 1"/>
    <property type="match status" value="1"/>
</dbReference>
<dbReference type="InterPro" id="IPR035914">
    <property type="entry name" value="Sperma_CUB_dom_sf"/>
</dbReference>
<keyword evidence="7 24" id="KW-0597">Phosphoprotein</keyword>
<keyword evidence="18 23" id="KW-1015">Disulfide bond</keyword>
<name>A0ABD0XDI3_UMBPY</name>
<keyword evidence="10" id="KW-0645">Protease</keyword>
<dbReference type="GO" id="GO:0006958">
    <property type="term" value="P:complement activation, classical pathway"/>
    <property type="evidence" value="ECO:0007669"/>
    <property type="project" value="UniProtKB-KW"/>
</dbReference>
<dbReference type="SMART" id="SM00042">
    <property type="entry name" value="CUB"/>
    <property type="match status" value="2"/>
</dbReference>
<keyword evidence="12" id="KW-0677">Repeat</keyword>
<keyword evidence="25" id="KW-0106">Calcium</keyword>
<comment type="caution">
    <text evidence="27">Lacks conserved residue(s) required for the propagation of feature annotation.</text>
</comment>
<dbReference type="Pfam" id="PF14670">
    <property type="entry name" value="FXa_inhibition"/>
    <property type="match status" value="1"/>
</dbReference>
<evidence type="ECO:0000256" key="4">
    <source>
        <dbReference type="ARBA" id="ARBA00011907"/>
    </source>
</evidence>
<dbReference type="Pfam" id="PF00089">
    <property type="entry name" value="Trypsin"/>
    <property type="match status" value="1"/>
</dbReference>
<dbReference type="PROSITE" id="PS01187">
    <property type="entry name" value="EGF_CA"/>
    <property type="match status" value="1"/>
</dbReference>
<dbReference type="InterPro" id="IPR000742">
    <property type="entry name" value="EGF"/>
</dbReference>
<dbReference type="CDD" id="cd00041">
    <property type="entry name" value="CUB"/>
    <property type="match status" value="2"/>
</dbReference>
<dbReference type="EC" id="3.4.21.41" evidence="4"/>
<dbReference type="SMART" id="SM00179">
    <property type="entry name" value="EGF_CA"/>
    <property type="match status" value="1"/>
</dbReference>
<evidence type="ECO:0000256" key="13">
    <source>
        <dbReference type="ARBA" id="ARBA00022801"/>
    </source>
</evidence>
<dbReference type="PANTHER" id="PTHR24255">
    <property type="entry name" value="COMPLEMENT COMPONENT 1, S SUBCOMPONENT-RELATED"/>
    <property type="match status" value="1"/>
</dbReference>
<evidence type="ECO:0000256" key="6">
    <source>
        <dbReference type="ARBA" id="ARBA00022536"/>
    </source>
</evidence>
<dbReference type="Pfam" id="PF00431">
    <property type="entry name" value="CUB"/>
    <property type="match status" value="2"/>
</dbReference>
<comment type="subcellular location">
    <subcellularLocation>
        <location evidence="2">Cell surface</location>
    </subcellularLocation>
    <subcellularLocation>
        <location evidence="3">Secreted</location>
    </subcellularLocation>
</comment>
<feature type="domain" description="Sushi" evidence="32">
    <location>
        <begin position="308"/>
        <end position="373"/>
    </location>
</feature>
<dbReference type="CDD" id="cd00054">
    <property type="entry name" value="EGF_CA"/>
    <property type="match status" value="1"/>
</dbReference>
<dbReference type="SUPFAM" id="SSF50494">
    <property type="entry name" value="Trypsin-like serine proteases"/>
    <property type="match status" value="1"/>
</dbReference>
<feature type="binding site" evidence="25">
    <location>
        <position position="291"/>
    </location>
    <ligand>
        <name>Ca(2+)</name>
        <dbReference type="ChEBI" id="CHEBI:29108"/>
        <label>3</label>
    </ligand>
</feature>
<dbReference type="PIRSF" id="PIRSF001155">
    <property type="entry name" value="C1r_C1s_MASP"/>
    <property type="match status" value="1"/>
</dbReference>
<dbReference type="GO" id="GO:0009986">
    <property type="term" value="C:cell surface"/>
    <property type="evidence" value="ECO:0007669"/>
    <property type="project" value="UniProtKB-SubCell"/>
</dbReference>
<dbReference type="Gene3D" id="2.10.25.10">
    <property type="entry name" value="Laminin"/>
    <property type="match status" value="1"/>
</dbReference>
<dbReference type="Proteomes" id="UP001557470">
    <property type="component" value="Unassembled WGS sequence"/>
</dbReference>
<evidence type="ECO:0000256" key="19">
    <source>
        <dbReference type="ARBA" id="ARBA00023180"/>
    </source>
</evidence>
<accession>A0ABD0XDI3</accession>
<feature type="disulfide bond" evidence="23">
    <location>
        <begin position="74"/>
        <end position="92"/>
    </location>
</feature>
<evidence type="ECO:0000256" key="3">
    <source>
        <dbReference type="ARBA" id="ARBA00004613"/>
    </source>
</evidence>
<dbReference type="SMART" id="SM00020">
    <property type="entry name" value="Tryp_SPc"/>
    <property type="match status" value="1"/>
</dbReference>
<keyword evidence="17" id="KW-0180">Complement pathway</keyword>
<evidence type="ECO:0000256" key="9">
    <source>
        <dbReference type="ARBA" id="ARBA00022659"/>
    </source>
</evidence>
<dbReference type="InterPro" id="IPR009003">
    <property type="entry name" value="Peptidase_S1_PA"/>
</dbReference>
<evidence type="ECO:0000313" key="34">
    <source>
        <dbReference type="Proteomes" id="UP001557470"/>
    </source>
</evidence>
<dbReference type="Gene3D" id="2.60.120.290">
    <property type="entry name" value="Spermadhesin, CUB domain"/>
    <property type="match status" value="2"/>
</dbReference>
<evidence type="ECO:0000256" key="26">
    <source>
        <dbReference type="PROSITE-ProRule" id="PRU00059"/>
    </source>
</evidence>
<keyword evidence="29" id="KW-0732">Signal</keyword>
<evidence type="ECO:0000256" key="21">
    <source>
        <dbReference type="ARBA" id="ARBA00093383"/>
    </source>
</evidence>
<gene>
    <name evidence="33" type="ORF">UPYG_G00152980</name>
</gene>
<dbReference type="EMBL" id="JAGEUA010000004">
    <property type="protein sequence ID" value="KAL0985107.1"/>
    <property type="molecule type" value="Genomic_DNA"/>
</dbReference>
<dbReference type="FunFam" id="2.60.120.290:FF:000012">
    <property type="entry name" value="mannan-binding lectin serine protease 1 isoform X1"/>
    <property type="match status" value="1"/>
</dbReference>
<dbReference type="PRINTS" id="PR00722">
    <property type="entry name" value="CHYMOTRYPSIN"/>
</dbReference>
<dbReference type="GO" id="GO:0045087">
    <property type="term" value="P:innate immune response"/>
    <property type="evidence" value="ECO:0007669"/>
    <property type="project" value="UniProtKB-KW"/>
</dbReference>
<dbReference type="SMART" id="SM00181">
    <property type="entry name" value="EGF"/>
    <property type="match status" value="1"/>
</dbReference>
<keyword evidence="5" id="KW-0964">Secreted</keyword>
<comment type="PTM">
    <text evidence="24">The iron and 2-oxoglutarate dependent 3-hydroxylation of aspartate and asparagine is (R) stereospecific within EGF domains.</text>
</comment>
<feature type="binding site" evidence="25">
    <location>
        <position position="142"/>
    </location>
    <ligand>
        <name>Ca(2+)</name>
        <dbReference type="ChEBI" id="CHEBI:29108"/>
        <label>2</label>
    </ligand>
</feature>
<feature type="disulfide bond" evidence="23">
    <location>
        <begin position="405"/>
        <end position="439"/>
    </location>
</feature>
<feature type="binding site" evidence="25">
    <location>
        <position position="77"/>
    </location>
    <ligand>
        <name>Ca(2+)</name>
        <dbReference type="ChEBI" id="CHEBI:29108"/>
        <label>1</label>
    </ligand>
</feature>
<feature type="modified residue" description="(3R)-3-hydroxyasparagine" evidence="24">
    <location>
        <position position="165"/>
    </location>
</feature>
<feature type="signal peptide" evidence="29">
    <location>
        <begin position="1"/>
        <end position="18"/>
    </location>
</feature>
<dbReference type="GO" id="GO:0004252">
    <property type="term" value="F:serine-type endopeptidase activity"/>
    <property type="evidence" value="ECO:0007669"/>
    <property type="project" value="UniProtKB-EC"/>
</dbReference>
<evidence type="ECO:0000256" key="23">
    <source>
        <dbReference type="PIRSR" id="PIRSR001155-2"/>
    </source>
</evidence>
<evidence type="ECO:0000256" key="27">
    <source>
        <dbReference type="PROSITE-ProRule" id="PRU00302"/>
    </source>
</evidence>
<evidence type="ECO:0000256" key="14">
    <source>
        <dbReference type="ARBA" id="ARBA00022813"/>
    </source>
</evidence>
<evidence type="ECO:0000256" key="7">
    <source>
        <dbReference type="ARBA" id="ARBA00022553"/>
    </source>
</evidence>
<dbReference type="InterPro" id="IPR001314">
    <property type="entry name" value="Peptidase_S1A"/>
</dbReference>
<dbReference type="Gene3D" id="2.10.70.10">
    <property type="entry name" value="Complement Module, domain 1"/>
    <property type="match status" value="2"/>
</dbReference>
<feature type="domain" description="CUB" evidence="30">
    <location>
        <begin position="191"/>
        <end position="306"/>
    </location>
</feature>
<keyword evidence="19" id="KW-0325">Glycoprotein</keyword>
<reference evidence="33 34" key="1">
    <citation type="submission" date="2024-06" db="EMBL/GenBank/DDBJ databases">
        <authorList>
            <person name="Pan Q."/>
            <person name="Wen M."/>
            <person name="Jouanno E."/>
            <person name="Zahm M."/>
            <person name="Klopp C."/>
            <person name="Cabau C."/>
            <person name="Louis A."/>
            <person name="Berthelot C."/>
            <person name="Parey E."/>
            <person name="Roest Crollius H."/>
            <person name="Montfort J."/>
            <person name="Robinson-Rechavi M."/>
            <person name="Bouchez O."/>
            <person name="Lampietro C."/>
            <person name="Lopez Roques C."/>
            <person name="Donnadieu C."/>
            <person name="Postlethwait J."/>
            <person name="Bobe J."/>
            <person name="Verreycken H."/>
            <person name="Guiguen Y."/>
        </authorList>
    </citation>
    <scope>NUCLEOTIDE SEQUENCE [LARGE SCALE GENOMIC DNA]</scope>
    <source>
        <strain evidence="33">Up_M1</strain>
        <tissue evidence="33">Testis</tissue>
    </source>
</reference>
<feature type="binding site" evidence="25">
    <location>
        <position position="122"/>
    </location>
    <ligand>
        <name>Ca(2+)</name>
        <dbReference type="ChEBI" id="CHEBI:29108"/>
        <label>1</label>
    </ligand>
</feature>
<evidence type="ECO:0000259" key="30">
    <source>
        <dbReference type="PROSITE" id="PS01180"/>
    </source>
</evidence>
<feature type="binding site" evidence="25">
    <location>
        <position position="145"/>
    </location>
    <ligand>
        <name>Ca(2+)</name>
        <dbReference type="ChEBI" id="CHEBI:29108"/>
        <label>2</label>
    </ligand>
</feature>
<evidence type="ECO:0000256" key="28">
    <source>
        <dbReference type="SAM" id="MobiDB-lite"/>
    </source>
</evidence>
<feature type="binding site" evidence="25">
    <location>
        <position position="241"/>
    </location>
    <ligand>
        <name>Ca(2+)</name>
        <dbReference type="ChEBI" id="CHEBI:29108"/>
        <label>3</label>
    </ligand>
</feature>
<evidence type="ECO:0000256" key="25">
    <source>
        <dbReference type="PIRSR" id="PIRSR001155-4"/>
    </source>
</evidence>
<evidence type="ECO:0000259" key="31">
    <source>
        <dbReference type="PROSITE" id="PS50240"/>
    </source>
</evidence>
<dbReference type="InterPro" id="IPR000436">
    <property type="entry name" value="Sushi_SCR_CCP_dom"/>
</dbReference>
<keyword evidence="16" id="KW-0391">Immunity</keyword>
<feature type="disulfide bond" evidence="23 26">
    <location>
        <begin position="191"/>
        <end position="218"/>
    </location>
</feature>
<dbReference type="SMART" id="SM00032">
    <property type="entry name" value="CCP"/>
    <property type="match status" value="2"/>
</dbReference>
<evidence type="ECO:0000256" key="22">
    <source>
        <dbReference type="ARBA" id="ARBA00093536"/>
    </source>
</evidence>
<feature type="binding site" evidence="25">
    <location>
        <position position="69"/>
    </location>
    <ligand>
        <name>Ca(2+)</name>
        <dbReference type="ChEBI" id="CHEBI:29108"/>
        <label>1</label>
    </ligand>
</feature>
<comment type="catalytic activity">
    <reaction evidence="1">
        <text>Selective cleavage of Lys(or Arg)-|-Ile bond in complement subcomponent C1s to form the active form of C1s (EC 3.4.21.42).</text>
        <dbReference type="EC" id="3.4.21.41"/>
    </reaction>
</comment>
<evidence type="ECO:0000259" key="32">
    <source>
        <dbReference type="PROSITE" id="PS50923"/>
    </source>
</evidence>
<feature type="binding site" evidence="25">
    <location>
        <position position="165"/>
    </location>
    <ligand>
        <name>Ca(2+)</name>
        <dbReference type="ChEBI" id="CHEBI:29108"/>
        <label>2</label>
    </ligand>
</feature>
<dbReference type="PANTHER" id="PTHR24255:SF25">
    <property type="entry name" value="COMPLEMENT C1R SUBCOMPONENT"/>
    <property type="match status" value="1"/>
</dbReference>
<dbReference type="GO" id="GO:0005576">
    <property type="term" value="C:extracellular region"/>
    <property type="evidence" value="ECO:0007669"/>
    <property type="project" value="UniProtKB-SubCell"/>
</dbReference>
<protein>
    <recommendedName>
        <fullName evidence="4">complement subcomponent C1r</fullName>
        <ecNumber evidence="4">3.4.21.41</ecNumber>
    </recommendedName>
</protein>